<dbReference type="HOGENOM" id="CLU_2169941_0_0_6"/>
<accession>W0DNQ4</accession>
<organism evidence="1 2">
    <name type="scientific">Thioalkalivibrio paradoxus ARh 1</name>
    <dbReference type="NCBI Taxonomy" id="713585"/>
    <lineage>
        <taxon>Bacteria</taxon>
        <taxon>Pseudomonadati</taxon>
        <taxon>Pseudomonadota</taxon>
        <taxon>Gammaproteobacteria</taxon>
        <taxon>Chromatiales</taxon>
        <taxon>Ectothiorhodospiraceae</taxon>
        <taxon>Thioalkalivibrio</taxon>
    </lineage>
</organism>
<reference evidence="1 2" key="1">
    <citation type="submission" date="2013-12" db="EMBL/GenBank/DDBJ databases">
        <authorList>
            <consortium name="DOE Joint Genome Institute"/>
            <person name="Muyzer G."/>
            <person name="Huntemann M."/>
            <person name="Han J."/>
            <person name="Chen A."/>
            <person name="Kyrpides N."/>
            <person name="Mavromatis K."/>
            <person name="Markowitz V."/>
            <person name="Palaniappan K."/>
            <person name="Ivanova N."/>
            <person name="Schaumberg A."/>
            <person name="Pati A."/>
            <person name="Liolios K."/>
            <person name="Nordberg H.P."/>
            <person name="Cantor M.N."/>
            <person name="Hua S.X."/>
            <person name="Woyke T."/>
        </authorList>
    </citation>
    <scope>NUCLEOTIDE SEQUENCE [LARGE SCALE GENOMIC DNA]</scope>
    <source>
        <strain evidence="1 2">ARh 1</strain>
    </source>
</reference>
<dbReference type="STRING" id="713585.THITH_12415"/>
<evidence type="ECO:0000313" key="2">
    <source>
        <dbReference type="Proteomes" id="UP000005289"/>
    </source>
</evidence>
<dbReference type="KEGG" id="tti:THITH_12415"/>
<proteinExistence type="predicted"/>
<sequence>MTASGFVRQRWGWREHRGSINDECRRTLRSPGLMRAAWHRSVSDRVFLVPIWTEPEFFMDEMQSSGPTILSFSVMSVFLGDCSFRLHFGPSFRIDTHVSMDPARGPHPWP</sequence>
<gene>
    <name evidence="1" type="ORF">THITH_12415</name>
</gene>
<keyword evidence="2" id="KW-1185">Reference proteome</keyword>
<name>W0DNQ4_9GAMM</name>
<protein>
    <submittedName>
        <fullName evidence="1">Uncharacterized protein</fullName>
    </submittedName>
</protein>
<dbReference type="Proteomes" id="UP000005289">
    <property type="component" value="Chromosome"/>
</dbReference>
<dbReference type="AlphaFoldDB" id="W0DNQ4"/>
<evidence type="ECO:0000313" key="1">
    <source>
        <dbReference type="EMBL" id="AHF00200.1"/>
    </source>
</evidence>
<dbReference type="EMBL" id="CP007029">
    <property type="protein sequence ID" value="AHF00200.1"/>
    <property type="molecule type" value="Genomic_DNA"/>
</dbReference>